<dbReference type="InterPro" id="IPR006612">
    <property type="entry name" value="THAP_Znf"/>
</dbReference>
<dbReference type="InterPro" id="IPR026519">
    <property type="entry name" value="THAP7"/>
</dbReference>
<feature type="compositionally biased region" description="Basic and acidic residues" evidence="5">
    <location>
        <begin position="268"/>
        <end position="287"/>
    </location>
</feature>
<feature type="region of interest" description="Disordered" evidence="5">
    <location>
        <begin position="90"/>
        <end position="157"/>
    </location>
</feature>
<reference evidence="6" key="1">
    <citation type="submission" date="2025-08" db="UniProtKB">
        <authorList>
            <consortium name="Ensembl"/>
        </authorList>
    </citation>
    <scope>IDENTIFICATION</scope>
</reference>
<keyword evidence="3" id="KW-0862">Zinc</keyword>
<feature type="region of interest" description="Disordered" evidence="5">
    <location>
        <begin position="268"/>
        <end position="298"/>
    </location>
</feature>
<protein>
    <submittedName>
        <fullName evidence="6">Uncharacterized protein</fullName>
    </submittedName>
</protein>
<keyword evidence="1" id="KW-0479">Metal-binding</keyword>
<accession>A0A8U8BZU8</accession>
<dbReference type="GO" id="GO:0003677">
    <property type="term" value="F:DNA binding"/>
    <property type="evidence" value="ECO:0007669"/>
    <property type="project" value="UniProtKB-UniRule"/>
</dbReference>
<proteinExistence type="predicted"/>
<dbReference type="GO" id="GO:0005634">
    <property type="term" value="C:nucleus"/>
    <property type="evidence" value="ECO:0007669"/>
    <property type="project" value="TreeGrafter"/>
</dbReference>
<name>A0A8U8BZU8_GEOPR</name>
<dbReference type="PROSITE" id="PS50950">
    <property type="entry name" value="ZF_THAP"/>
    <property type="match status" value="1"/>
</dbReference>
<dbReference type="Pfam" id="PF05485">
    <property type="entry name" value="THAP"/>
    <property type="match status" value="1"/>
</dbReference>
<dbReference type="Proteomes" id="UP000694382">
    <property type="component" value="Unassembled WGS sequence"/>
</dbReference>
<evidence type="ECO:0000256" key="1">
    <source>
        <dbReference type="ARBA" id="ARBA00022723"/>
    </source>
</evidence>
<evidence type="ECO:0000256" key="5">
    <source>
        <dbReference type="SAM" id="MobiDB-lite"/>
    </source>
</evidence>
<dbReference type="PANTHER" id="PTHR47502">
    <property type="entry name" value="THAP DOMAIN-CONTAINING PROTEIN 7"/>
    <property type="match status" value="1"/>
</dbReference>
<keyword evidence="2" id="KW-0863">Zinc-finger</keyword>
<dbReference type="SMART" id="SM00980">
    <property type="entry name" value="THAP"/>
    <property type="match status" value="1"/>
</dbReference>
<keyword evidence="7" id="KW-1185">Reference proteome</keyword>
<reference evidence="6" key="2">
    <citation type="submission" date="2025-09" db="UniProtKB">
        <authorList>
            <consortium name="Ensembl"/>
        </authorList>
    </citation>
    <scope>IDENTIFICATION</scope>
</reference>
<organism evidence="6 7">
    <name type="scientific">Geospiza parvula</name>
    <name type="common">Small tree-finch</name>
    <name type="synonym">Camarhynchus parvulus</name>
    <dbReference type="NCBI Taxonomy" id="87175"/>
    <lineage>
        <taxon>Eukaryota</taxon>
        <taxon>Metazoa</taxon>
        <taxon>Chordata</taxon>
        <taxon>Craniata</taxon>
        <taxon>Vertebrata</taxon>
        <taxon>Euteleostomi</taxon>
        <taxon>Archelosauria</taxon>
        <taxon>Archosauria</taxon>
        <taxon>Dinosauria</taxon>
        <taxon>Saurischia</taxon>
        <taxon>Theropoda</taxon>
        <taxon>Coelurosauria</taxon>
        <taxon>Aves</taxon>
        <taxon>Neognathae</taxon>
        <taxon>Neoaves</taxon>
        <taxon>Telluraves</taxon>
        <taxon>Australaves</taxon>
        <taxon>Passeriformes</taxon>
        <taxon>Thraupidae</taxon>
        <taxon>Camarhynchus</taxon>
    </lineage>
</organism>
<evidence type="ECO:0000256" key="4">
    <source>
        <dbReference type="ARBA" id="ARBA00023125"/>
    </source>
</evidence>
<keyword evidence="4" id="KW-0238">DNA-binding</keyword>
<dbReference type="GO" id="GO:0008270">
    <property type="term" value="F:zinc ion binding"/>
    <property type="evidence" value="ECO:0007669"/>
    <property type="project" value="UniProtKB-KW"/>
</dbReference>
<feature type="compositionally biased region" description="Basic and acidic residues" evidence="5">
    <location>
        <begin position="108"/>
        <end position="120"/>
    </location>
</feature>
<dbReference type="Ensembl" id="ENSCPVT00000026313.1">
    <property type="protein sequence ID" value="ENSCPVP00000024376.1"/>
    <property type="gene ID" value="ENSCPVG00000017289.1"/>
</dbReference>
<sequence length="298" mass="32758">MPRHCSAAGCCTRDTRDTRGRGISFHRLPRRDDPRRAQWLENSRRRDPAGGGRWDPSSKYIYFCSQHFEQSCFELVGYSGYHRLKEGAVPTVFAPGPSRPPRPPKSPKPRERPPRPRGLAEVEVSGEGPGPAGPPPPISHGPPSGPPPIPPDPSHAGTLGMLRGYLGVSPGMFRGLSSVFLGVSPMGAPPTPAGPPAPPAPPSPSLFMLRLPPRAGSYIQSEHSYQVGSALLWKRRAEAALDALDKAQRQLQAGKRREHRLRLRLAELQRERRAGPEPRRSSKERLEVMGMEEEEVCK</sequence>
<dbReference type="PANTHER" id="PTHR47502:SF1">
    <property type="entry name" value="THAP DOMAIN-CONTAINING PROTEIN 7"/>
    <property type="match status" value="1"/>
</dbReference>
<dbReference type="GO" id="GO:0006355">
    <property type="term" value="P:regulation of DNA-templated transcription"/>
    <property type="evidence" value="ECO:0007669"/>
    <property type="project" value="TreeGrafter"/>
</dbReference>
<dbReference type="AlphaFoldDB" id="A0A8U8BZU8"/>
<dbReference type="SMART" id="SM00692">
    <property type="entry name" value="DM3"/>
    <property type="match status" value="1"/>
</dbReference>
<evidence type="ECO:0000256" key="3">
    <source>
        <dbReference type="ARBA" id="ARBA00022833"/>
    </source>
</evidence>
<evidence type="ECO:0000313" key="6">
    <source>
        <dbReference type="Ensembl" id="ENSCPVP00000024376.1"/>
    </source>
</evidence>
<evidence type="ECO:0000256" key="2">
    <source>
        <dbReference type="ARBA" id="ARBA00022771"/>
    </source>
</evidence>
<feature type="compositionally biased region" description="Pro residues" evidence="5">
    <location>
        <begin position="97"/>
        <end position="106"/>
    </location>
</feature>
<dbReference type="SUPFAM" id="SSF57716">
    <property type="entry name" value="Glucocorticoid receptor-like (DNA-binding domain)"/>
    <property type="match status" value="1"/>
</dbReference>
<evidence type="ECO:0000313" key="7">
    <source>
        <dbReference type="Proteomes" id="UP000694382"/>
    </source>
</evidence>
<feature type="compositionally biased region" description="Pro residues" evidence="5">
    <location>
        <begin position="131"/>
        <end position="153"/>
    </location>
</feature>